<comment type="caution">
    <text evidence="2">The sequence shown here is derived from an EMBL/GenBank/DDBJ whole genome shotgun (WGS) entry which is preliminary data.</text>
</comment>
<evidence type="ECO:0000313" key="3">
    <source>
        <dbReference type="Proteomes" id="UP001596303"/>
    </source>
</evidence>
<dbReference type="RefSeq" id="WP_377378647.1">
    <property type="nucleotide sequence ID" value="NZ_JBHSSW010000012.1"/>
</dbReference>
<evidence type="ECO:0000256" key="1">
    <source>
        <dbReference type="SAM" id="Phobius"/>
    </source>
</evidence>
<dbReference type="InterPro" id="IPR018723">
    <property type="entry name" value="DUF2254_membrane"/>
</dbReference>
<accession>A0ABW1SB44</accession>
<keyword evidence="1" id="KW-0812">Transmembrane</keyword>
<dbReference type="Proteomes" id="UP001596303">
    <property type="component" value="Unassembled WGS sequence"/>
</dbReference>
<feature type="transmembrane region" description="Helical" evidence="1">
    <location>
        <begin position="67"/>
        <end position="91"/>
    </location>
</feature>
<feature type="transmembrane region" description="Helical" evidence="1">
    <location>
        <begin position="111"/>
        <end position="128"/>
    </location>
</feature>
<organism evidence="2 3">
    <name type="scientific">Ponticaulis profundi</name>
    <dbReference type="NCBI Taxonomy" id="2665222"/>
    <lineage>
        <taxon>Bacteria</taxon>
        <taxon>Pseudomonadati</taxon>
        <taxon>Pseudomonadota</taxon>
        <taxon>Alphaproteobacteria</taxon>
        <taxon>Hyphomonadales</taxon>
        <taxon>Hyphomonadaceae</taxon>
        <taxon>Ponticaulis</taxon>
    </lineage>
</organism>
<sequence>MKSFLLNTLDDIRTSYWFIPAIMAVGAIVLSFCAIQFDASLDGQGPDWMSWLFDNQPEGAREVLSTLAGSMVTVAGVVFSITLVTVSNAAFQFGPRLLTTFMRDRANQVTLGTFIATFLYCLMVLRAVQSVPASASDESASSFVPHVALLGALALAICSIAVLIYFIHHVPRSIHVSRIVAQIGEELCQRLDDRFPIALGEAAHERPDDKACETFRKTVLTASKSQPVVTSQTGYIRVIDADSLIETAKEQKLQIVLLRHPGDFVAKGDELMRVLGSHDEVGEDVLDDLSDTISVGAMRTQLQDIEFLSQELAEIAMRALSPGINDPVTAITAMNWLGAGIGLLGQREPLSPLRMDDEGKPRVFSPTVGLPELLRASLGSIVPFAARNVVAGRSYIRVLDEIRGRLDERFVPYLEKQRQEFFEIAEAELSRQELDSLKTLARITEESKEGGEAGWRKRLRQTVLRK</sequence>
<gene>
    <name evidence="2" type="ORF">ACFQDM_10125</name>
</gene>
<name>A0ABW1SB44_9PROT</name>
<dbReference type="Pfam" id="PF10011">
    <property type="entry name" value="DUF2254"/>
    <property type="match status" value="1"/>
</dbReference>
<feature type="transmembrane region" description="Helical" evidence="1">
    <location>
        <begin position="16"/>
        <end position="37"/>
    </location>
</feature>
<keyword evidence="3" id="KW-1185">Reference proteome</keyword>
<keyword evidence="1" id="KW-1133">Transmembrane helix</keyword>
<feature type="transmembrane region" description="Helical" evidence="1">
    <location>
        <begin position="148"/>
        <end position="168"/>
    </location>
</feature>
<dbReference type="EMBL" id="JBHSSW010000012">
    <property type="protein sequence ID" value="MFC6198439.1"/>
    <property type="molecule type" value="Genomic_DNA"/>
</dbReference>
<reference evidence="3" key="1">
    <citation type="journal article" date="2019" name="Int. J. Syst. Evol. Microbiol.">
        <title>The Global Catalogue of Microorganisms (GCM) 10K type strain sequencing project: providing services to taxonomists for standard genome sequencing and annotation.</title>
        <authorList>
            <consortium name="The Broad Institute Genomics Platform"/>
            <consortium name="The Broad Institute Genome Sequencing Center for Infectious Disease"/>
            <person name="Wu L."/>
            <person name="Ma J."/>
        </authorList>
    </citation>
    <scope>NUCLEOTIDE SEQUENCE [LARGE SCALE GENOMIC DNA]</scope>
    <source>
        <strain evidence="3">CGMCC-1.15741</strain>
    </source>
</reference>
<evidence type="ECO:0000313" key="2">
    <source>
        <dbReference type="EMBL" id="MFC6198439.1"/>
    </source>
</evidence>
<keyword evidence="1" id="KW-0472">Membrane</keyword>
<protein>
    <submittedName>
        <fullName evidence="2">DUF2254 domain-containing protein</fullName>
    </submittedName>
</protein>
<proteinExistence type="predicted"/>